<organism evidence="1 2">
    <name type="scientific">Mitsuokella jalaludinii</name>
    <dbReference type="NCBI Taxonomy" id="187979"/>
    <lineage>
        <taxon>Bacteria</taxon>
        <taxon>Bacillati</taxon>
        <taxon>Bacillota</taxon>
        <taxon>Negativicutes</taxon>
        <taxon>Selenomonadales</taxon>
        <taxon>Selenomonadaceae</taxon>
        <taxon>Mitsuokella</taxon>
    </lineage>
</organism>
<protein>
    <submittedName>
        <fullName evidence="1">Uncharacterized protein</fullName>
    </submittedName>
</protein>
<dbReference type="OrthoDB" id="7056571at2"/>
<dbReference type="AlphaFoldDB" id="A0A173ZL10"/>
<keyword evidence="2" id="KW-1185">Reference proteome</keyword>
<dbReference type="RefSeq" id="WP_055161611.1">
    <property type="nucleotide sequence ID" value="NZ_CABIWZ010000007.1"/>
</dbReference>
<dbReference type="Proteomes" id="UP000095546">
    <property type="component" value="Unassembled WGS sequence"/>
</dbReference>
<proteinExistence type="predicted"/>
<accession>A0A173ZL10</accession>
<evidence type="ECO:0000313" key="2">
    <source>
        <dbReference type="Proteomes" id="UP000095546"/>
    </source>
</evidence>
<sequence length="278" mass="30700">MARKIKAPLKMGDGTSVRTIEELREHFDMESIIAYFLDGRLERWLDDHYEKAAAAAIHALQETEDNLPAKLCAILSIELSSNEDIDIAAIVKTIAKKKRLRTMTQDETIFAHARQTAFTQDDLQELLTAGETTIYLCGKSFSISAGHDNMTYIGILGTPITDIGTASAADLQTHHIVFQNTQIKSKAASPLLPNLPNHKKVLNYSGTSFLHALSSSPLDTAQARELFKCLTAKLQLVAFDVDASSRPLLNIIHTKHQNFDVDASSRPLLDVIKSHHNG</sequence>
<evidence type="ECO:0000313" key="1">
    <source>
        <dbReference type="EMBL" id="CUN75908.1"/>
    </source>
</evidence>
<gene>
    <name evidence="1" type="ORF">ERS852385_01296</name>
</gene>
<name>A0A173ZL10_9FIRM</name>
<reference evidence="1 2" key="1">
    <citation type="submission" date="2015-09" db="EMBL/GenBank/DDBJ databases">
        <authorList>
            <consortium name="Pathogen Informatics"/>
        </authorList>
    </citation>
    <scope>NUCLEOTIDE SEQUENCE [LARGE SCALE GENOMIC DNA]</scope>
    <source>
        <strain evidence="1 2">2789STDY5608828</strain>
    </source>
</reference>
<dbReference type="EMBL" id="CYYU01000007">
    <property type="protein sequence ID" value="CUN75908.1"/>
    <property type="molecule type" value="Genomic_DNA"/>
</dbReference>
<dbReference type="STRING" id="187979.ERS852385_01296"/>